<evidence type="ECO:0000313" key="3">
    <source>
        <dbReference type="EMBL" id="CAK9105998.1"/>
    </source>
</evidence>
<dbReference type="EMBL" id="CAXAMM010042649">
    <property type="protein sequence ID" value="CAK9105998.1"/>
    <property type="molecule type" value="Genomic_DNA"/>
</dbReference>
<dbReference type="EMBL" id="CAXAMM010042648">
    <property type="protein sequence ID" value="CAK9105995.1"/>
    <property type="molecule type" value="Genomic_DNA"/>
</dbReference>
<evidence type="ECO:0000256" key="1">
    <source>
        <dbReference type="SAM" id="MobiDB-lite"/>
    </source>
</evidence>
<proteinExistence type="predicted"/>
<organism evidence="2 4">
    <name type="scientific">Durusdinium trenchii</name>
    <dbReference type="NCBI Taxonomy" id="1381693"/>
    <lineage>
        <taxon>Eukaryota</taxon>
        <taxon>Sar</taxon>
        <taxon>Alveolata</taxon>
        <taxon>Dinophyceae</taxon>
        <taxon>Suessiales</taxon>
        <taxon>Symbiodiniaceae</taxon>
        <taxon>Durusdinium</taxon>
    </lineage>
</organism>
<evidence type="ECO:0000313" key="2">
    <source>
        <dbReference type="EMBL" id="CAK9105995.1"/>
    </source>
</evidence>
<protein>
    <submittedName>
        <fullName evidence="2">Uncharacterized protein</fullName>
    </submittedName>
</protein>
<feature type="region of interest" description="Disordered" evidence="1">
    <location>
        <begin position="217"/>
        <end position="236"/>
    </location>
</feature>
<dbReference type="Proteomes" id="UP001642464">
    <property type="component" value="Unassembled WGS sequence"/>
</dbReference>
<feature type="compositionally biased region" description="Low complexity" evidence="1">
    <location>
        <begin position="218"/>
        <end position="231"/>
    </location>
</feature>
<keyword evidence="4" id="KW-1185">Reference proteome</keyword>
<reference evidence="2 4" key="1">
    <citation type="submission" date="2024-02" db="EMBL/GenBank/DDBJ databases">
        <authorList>
            <person name="Chen Y."/>
            <person name="Shah S."/>
            <person name="Dougan E. K."/>
            <person name="Thang M."/>
            <person name="Chan C."/>
        </authorList>
    </citation>
    <scope>NUCLEOTIDE SEQUENCE [LARGE SCALE GENOMIC DNA]</scope>
</reference>
<comment type="caution">
    <text evidence="2">The sequence shown here is derived from an EMBL/GenBank/DDBJ whole genome shotgun (WGS) entry which is preliminary data.</text>
</comment>
<gene>
    <name evidence="2" type="ORF">SCF082_LOCUS49378</name>
    <name evidence="3" type="ORF">SCF082_LOCUS49379</name>
</gene>
<evidence type="ECO:0000313" key="4">
    <source>
        <dbReference type="Proteomes" id="UP001642464"/>
    </source>
</evidence>
<feature type="region of interest" description="Disordered" evidence="1">
    <location>
        <begin position="1"/>
        <end position="24"/>
    </location>
</feature>
<sequence>MEDDGTLFSDCGPSPTPPKRPRLTRKGGIVFRHQSTVLPTGPQSFSELMEWPTYIIQQVVQDEERKKRLFAFLRRGVAVTSSYSGMDAPREILAQIAVAMRTSFNFWPQIRHIHSCDLAGHPQTILCWLAREVDSSQSCVFGNLEDRLPQEARNHLDSLAPDEKASPERKIEAYKQMWTYLHSHRKAFFQEFATSLCSVHNRQCRIIGSDTCFPDMDSQGSMQGSPGSSYSHAPSPAGKEVRVEFAGTTCKGWSYAGGRAQFAHESERPHAVWLCERLCRSEQNLEDMFFQECTVAYPVQTKLREVLEDTHEVLMVKTGPELQGWTWVGPTTDTAVQQEFEHMFQRSTELTGDVFFQAKDSSEMVRRDVFSRLKRRGGAADIGQDIDLDFTTLLSMLPPGAAQRLQQYAEERNEKQSIEEGSFLCDVNQWPAEGCSCSGPFFPCQLTHCTVVSFKRNRPAVGFEYLAAQGFHSFPQLGSPHRAAFLPLVREWPTEKIVSLTGNSMSLPALGAWILYVWANIKPVCNLTIQIQPELNMIMKGSSRDIGDDGEAAVAADSAAMCDSDSDSCDRDP</sequence>
<accession>A0ABP0S0Z6</accession>
<name>A0ABP0S0Z6_9DINO</name>